<keyword evidence="9" id="KW-1185">Reference proteome</keyword>
<evidence type="ECO:0000313" key="8">
    <source>
        <dbReference type="EMBL" id="AMR57372.1"/>
    </source>
</evidence>
<evidence type="ECO:0000259" key="7">
    <source>
        <dbReference type="Pfam" id="PF02867"/>
    </source>
</evidence>
<feature type="domain" description="Ribonucleotide reductase large subunit C-terminal" evidence="7">
    <location>
        <begin position="232"/>
        <end position="398"/>
    </location>
</feature>
<evidence type="ECO:0000256" key="3">
    <source>
        <dbReference type="ARBA" id="ARBA00023002"/>
    </source>
</evidence>
<accession>A0A142IDR7</accession>
<gene>
    <name evidence="8" type="ORF">vB_PsyM_KIL1_0125</name>
</gene>
<dbReference type="Proteomes" id="UP000203989">
    <property type="component" value="Segment"/>
</dbReference>
<dbReference type="Pfam" id="PF00317">
    <property type="entry name" value="Ribonuc_red_lgN"/>
    <property type="match status" value="1"/>
</dbReference>
<dbReference type="PANTHER" id="PTHR43371">
    <property type="entry name" value="VITAMIN B12-DEPENDENT RIBONUCLEOTIDE REDUCTASE"/>
    <property type="match status" value="1"/>
</dbReference>
<evidence type="ECO:0000256" key="5">
    <source>
        <dbReference type="RuleBase" id="RU003410"/>
    </source>
</evidence>
<dbReference type="GO" id="GO:0004748">
    <property type="term" value="F:ribonucleoside-diphosphate reductase activity, thioredoxin disulfide as acceptor"/>
    <property type="evidence" value="ECO:0007669"/>
    <property type="project" value="UniProtKB-EC"/>
</dbReference>
<dbReference type="RefSeq" id="YP_009276054.1">
    <property type="nucleotide sequence ID" value="NC_030934.1"/>
</dbReference>
<proteinExistence type="inferred from homology"/>
<dbReference type="InterPro" id="IPR013509">
    <property type="entry name" value="RNR_lsu_N"/>
</dbReference>
<dbReference type="Pfam" id="PF02867">
    <property type="entry name" value="Ribonuc_red_lgC"/>
    <property type="match status" value="3"/>
</dbReference>
<keyword evidence="3 5" id="KW-0560">Oxidoreductase</keyword>
<dbReference type="PANTHER" id="PTHR43371:SF1">
    <property type="entry name" value="RIBONUCLEOSIDE-DIPHOSPHATE REDUCTASE"/>
    <property type="match status" value="1"/>
</dbReference>
<dbReference type="KEGG" id="vg:28802518"/>
<dbReference type="InterPro" id="IPR000788">
    <property type="entry name" value="RNR_lg_C"/>
</dbReference>
<feature type="domain" description="Ribonucleotide reductase large subunit N-terminal" evidence="6">
    <location>
        <begin position="20"/>
        <end position="100"/>
    </location>
</feature>
<dbReference type="GO" id="GO:0005524">
    <property type="term" value="F:ATP binding"/>
    <property type="evidence" value="ECO:0007669"/>
    <property type="project" value="InterPro"/>
</dbReference>
<evidence type="ECO:0000256" key="1">
    <source>
        <dbReference type="ARBA" id="ARBA00001922"/>
    </source>
</evidence>
<dbReference type="OrthoDB" id="2980at10239"/>
<sequence length="575" mass="65194">MNYSALRKQQIINGDCPPFYTTGGIQLFYDKYSYNNETVKSRFRGVAQAMAKHAPEVYPEWWNTNPYWAGKTWEDAFFQTMWDGFISPSTPLLANGGIRKRGTTVSCAGGNVGNNLFDRYDFLTEAAILTKHSHGTSYCLDDWPAEGDKIRGGRSQGLMPLVRDIINVMEEVAQGSRRGSCAYSLRPQHGDFDKVADFLYERTESNNVGWLIDDEFTDAMNSEDPEALRKFAKMLGIKMPRGKGYFSFIDKMNRKLAKAFKRAGLRARASNLCQETNLPANHEYTFSCVILNYNLELYRSWPEHLVFVGQVMSDCNISEYLECMEEMTEFDKKAMQKIYKFTKEFRALGSGVLGFHTLLQTEMLSVSSMEAMMLNTKAFRAIFKDATLANSWLATTLGEPEGCLGLGQRNATMLMMPPTKSTAELMAGASEGIGLDVAMCFTKQSAGGEFFRINKVLLELIKKKGLDFNECVKDMNKSKGSVQFVDWLTEEEKAVFRTAFEIPMEDHLRLCSQRQAWIDQGQSINLYFTSNDSPEYIGKIHRIAFNDPNILSLYYVYSMRGSGNITRVESCEMCM</sequence>
<evidence type="ECO:0000313" key="9">
    <source>
        <dbReference type="Proteomes" id="UP000203989"/>
    </source>
</evidence>
<feature type="domain" description="Ribonucleotide reductase large subunit C-terminal" evidence="7">
    <location>
        <begin position="105"/>
        <end position="221"/>
    </location>
</feature>
<feature type="domain" description="Ribonucleotide reductase large subunit C-terminal" evidence="7">
    <location>
        <begin position="407"/>
        <end position="546"/>
    </location>
</feature>
<keyword evidence="5" id="KW-0215">Deoxyribonucleotide synthesis</keyword>
<evidence type="ECO:0000256" key="2">
    <source>
        <dbReference type="ARBA" id="ARBA00022628"/>
    </source>
</evidence>
<reference evidence="8 9" key="1">
    <citation type="journal article" date="2016" name="Front. Microbiol.">
        <title>Characterization of Novel Bacteriophages for Biocontrol of Bacterial Blight in Leek Caused by Pseudomonas syringae pv. porri.</title>
        <authorList>
            <person name="Rombouts S."/>
            <person name="Lavigne R."/>
        </authorList>
    </citation>
    <scope>NUCLEOTIDE SEQUENCE [LARGE SCALE GENOMIC DNA]</scope>
</reference>
<comment type="function">
    <text evidence="5">Provides the precursors necessary for DNA synthesis. Catalyzes the biosynthesis of deoxyribonucleotides from the corresponding ribonucleotides.</text>
</comment>
<comment type="cofactor">
    <cofactor evidence="1">
        <name>adenosylcob(III)alamin</name>
        <dbReference type="ChEBI" id="CHEBI:18408"/>
    </cofactor>
</comment>
<name>A0A142IDR7_9CAUD</name>
<evidence type="ECO:0000256" key="4">
    <source>
        <dbReference type="ARBA" id="ARBA00023285"/>
    </source>
</evidence>
<comment type="catalytic activity">
    <reaction evidence="5">
        <text>a 2'-deoxyribonucleoside 5'-diphosphate + [thioredoxin]-disulfide + H2O = a ribonucleoside 5'-diphosphate + [thioredoxin]-dithiol</text>
        <dbReference type="Rhea" id="RHEA:23252"/>
        <dbReference type="Rhea" id="RHEA-COMP:10698"/>
        <dbReference type="Rhea" id="RHEA-COMP:10700"/>
        <dbReference type="ChEBI" id="CHEBI:15377"/>
        <dbReference type="ChEBI" id="CHEBI:29950"/>
        <dbReference type="ChEBI" id="CHEBI:50058"/>
        <dbReference type="ChEBI" id="CHEBI:57930"/>
        <dbReference type="ChEBI" id="CHEBI:73316"/>
        <dbReference type="EC" id="1.17.4.1"/>
    </reaction>
</comment>
<dbReference type="GeneID" id="28802518"/>
<dbReference type="EC" id="1.17.4.1" evidence="5"/>
<dbReference type="GO" id="GO:0009263">
    <property type="term" value="P:deoxyribonucleotide biosynthetic process"/>
    <property type="evidence" value="ECO:0007669"/>
    <property type="project" value="UniProtKB-KW"/>
</dbReference>
<protein>
    <recommendedName>
        <fullName evidence="5">Ribonucleoside-diphosphate reductase</fullName>
        <ecNumber evidence="5">1.17.4.1</ecNumber>
    </recommendedName>
</protein>
<dbReference type="Gene3D" id="3.20.70.20">
    <property type="match status" value="1"/>
</dbReference>
<dbReference type="SUPFAM" id="SSF51998">
    <property type="entry name" value="PFL-like glycyl radical enzymes"/>
    <property type="match status" value="1"/>
</dbReference>
<dbReference type="PRINTS" id="PR01183">
    <property type="entry name" value="RIBORDTASEM1"/>
</dbReference>
<keyword evidence="4" id="KW-0170">Cobalt</keyword>
<evidence type="ECO:0000259" key="6">
    <source>
        <dbReference type="Pfam" id="PF00317"/>
    </source>
</evidence>
<dbReference type="EMBL" id="KU130126">
    <property type="protein sequence ID" value="AMR57372.1"/>
    <property type="molecule type" value="Genomic_DNA"/>
</dbReference>
<dbReference type="InterPro" id="IPR050862">
    <property type="entry name" value="RdRp_reductase_class-2"/>
</dbReference>
<comment type="similarity">
    <text evidence="5">Belongs to the ribonucleoside diphosphate reductase large chain family.</text>
</comment>
<dbReference type="GO" id="GO:0031419">
    <property type="term" value="F:cobalamin binding"/>
    <property type="evidence" value="ECO:0007669"/>
    <property type="project" value="UniProtKB-KW"/>
</dbReference>
<organism evidence="8 9">
    <name type="scientific">Pseudomonas phage vB_PsyM_KIL1</name>
    <dbReference type="NCBI Taxonomy" id="1777065"/>
    <lineage>
        <taxon>Viruses</taxon>
        <taxon>Duplodnaviria</taxon>
        <taxon>Heunggongvirae</taxon>
        <taxon>Uroviricota</taxon>
        <taxon>Caudoviricetes</taxon>
        <taxon>Vandenendeviridae</taxon>
        <taxon>Gorskivirinae</taxon>
        <taxon>Flaumdravirus</taxon>
        <taxon>Flaumdravirus KIL4</taxon>
    </lineage>
</organism>
<keyword evidence="2" id="KW-0846">Cobalamin</keyword>